<comment type="caution">
    <text evidence="1">The sequence shown here is derived from an EMBL/GenBank/DDBJ whole genome shotgun (WGS) entry which is preliminary data.</text>
</comment>
<organism evidence="1 2">
    <name type="scientific">Paraburkholderia azotifigens</name>
    <dbReference type="NCBI Taxonomy" id="2057004"/>
    <lineage>
        <taxon>Bacteria</taxon>
        <taxon>Pseudomonadati</taxon>
        <taxon>Pseudomonadota</taxon>
        <taxon>Betaproteobacteria</taxon>
        <taxon>Burkholderiales</taxon>
        <taxon>Burkholderiaceae</taxon>
        <taxon>Paraburkholderia</taxon>
    </lineage>
</organism>
<keyword evidence="2" id="KW-1185">Reference proteome</keyword>
<dbReference type="InterPro" id="IPR028994">
    <property type="entry name" value="Integrin_alpha_N"/>
</dbReference>
<feature type="non-terminal residue" evidence="1">
    <location>
        <position position="152"/>
    </location>
</feature>
<dbReference type="Proteomes" id="UP001481677">
    <property type="component" value="Unassembled WGS sequence"/>
</dbReference>
<accession>A0ABU9RIE6</accession>
<evidence type="ECO:0008006" key="3">
    <source>
        <dbReference type="Google" id="ProtNLM"/>
    </source>
</evidence>
<proteinExistence type="predicted"/>
<dbReference type="SUPFAM" id="SSF69318">
    <property type="entry name" value="Integrin alpha N-terminal domain"/>
    <property type="match status" value="1"/>
</dbReference>
<gene>
    <name evidence="1" type="ORF">V4C56_42850</name>
</gene>
<name>A0ABU9RIE6_9BURK</name>
<evidence type="ECO:0000313" key="1">
    <source>
        <dbReference type="EMBL" id="MEM5346339.1"/>
    </source>
</evidence>
<protein>
    <recommendedName>
        <fullName evidence="3">VCBS repeat-containing protein</fullName>
    </recommendedName>
</protein>
<sequence>MNVPNPNIQSWGFPSVVNHNYSTDLFGDFDGDGRLDLIKYHSSTSSTIPQVGIYLYRNFYHDPGESYPLVYLGNTINETELKNSIAVNLKKNNRIDNRQGFVSWKYANPSSTTSDIKLTFYGITDNNEIVQYYTKTIANADFDNSTGSTQNG</sequence>
<reference evidence="1 2" key="1">
    <citation type="submission" date="2024-01" db="EMBL/GenBank/DDBJ databases">
        <title>The diversity of rhizobia nodulating Mimosa spp. in eleven states of Brazil covering several biomes is determined by host plant, location, and edaphic factors.</title>
        <authorList>
            <person name="Rouws L."/>
            <person name="Barauna A."/>
            <person name="Beukes C."/>
            <person name="De Faria S.M."/>
            <person name="Gross E."/>
            <person name="Dos Reis Junior F.B."/>
            <person name="Simon M."/>
            <person name="Maluk M."/>
            <person name="Odee D.W."/>
            <person name="Kenicer G."/>
            <person name="Young J.P.W."/>
            <person name="Reis V.M."/>
            <person name="Zilli J."/>
            <person name="James E.K."/>
        </authorList>
    </citation>
    <scope>NUCLEOTIDE SEQUENCE [LARGE SCALE GENOMIC DNA]</scope>
    <source>
        <strain evidence="1 2">JPY530</strain>
    </source>
</reference>
<dbReference type="EMBL" id="JAZHGA010000129">
    <property type="protein sequence ID" value="MEM5346339.1"/>
    <property type="molecule type" value="Genomic_DNA"/>
</dbReference>
<evidence type="ECO:0000313" key="2">
    <source>
        <dbReference type="Proteomes" id="UP001481677"/>
    </source>
</evidence>